<dbReference type="AlphaFoldDB" id="A0A839ZWN3"/>
<proteinExistence type="predicted"/>
<feature type="transmembrane region" description="Helical" evidence="4">
    <location>
        <begin position="364"/>
        <end position="385"/>
    </location>
</feature>
<evidence type="ECO:0000256" key="2">
    <source>
        <dbReference type="ARBA" id="ARBA00022989"/>
    </source>
</evidence>
<dbReference type="Proteomes" id="UP000530564">
    <property type="component" value="Unassembled WGS sequence"/>
</dbReference>
<feature type="domain" description="Major facilitator superfamily (MFS) profile" evidence="5">
    <location>
        <begin position="15"/>
        <end position="390"/>
    </location>
</feature>
<evidence type="ECO:0000256" key="4">
    <source>
        <dbReference type="SAM" id="Phobius"/>
    </source>
</evidence>
<dbReference type="Pfam" id="PF07690">
    <property type="entry name" value="MFS_1"/>
    <property type="match status" value="1"/>
</dbReference>
<feature type="transmembrane region" description="Helical" evidence="4">
    <location>
        <begin position="248"/>
        <end position="267"/>
    </location>
</feature>
<evidence type="ECO:0000313" key="6">
    <source>
        <dbReference type="EMBL" id="MBB3889781.1"/>
    </source>
</evidence>
<dbReference type="Gene3D" id="1.20.1250.20">
    <property type="entry name" value="MFS general substrate transporter like domains"/>
    <property type="match status" value="1"/>
</dbReference>
<dbReference type="InterPro" id="IPR036259">
    <property type="entry name" value="MFS_trans_sf"/>
</dbReference>
<feature type="transmembrane region" description="Helical" evidence="4">
    <location>
        <begin position="175"/>
        <end position="195"/>
    </location>
</feature>
<dbReference type="SUPFAM" id="SSF103473">
    <property type="entry name" value="MFS general substrate transporter"/>
    <property type="match status" value="1"/>
</dbReference>
<evidence type="ECO:0000313" key="7">
    <source>
        <dbReference type="Proteomes" id="UP000530564"/>
    </source>
</evidence>
<dbReference type="InterPro" id="IPR011701">
    <property type="entry name" value="MFS"/>
</dbReference>
<evidence type="ECO:0000256" key="3">
    <source>
        <dbReference type="ARBA" id="ARBA00023136"/>
    </source>
</evidence>
<name>A0A839ZWN3_9CAUL</name>
<protein>
    <submittedName>
        <fullName evidence="6">MFS family permease</fullName>
    </submittedName>
</protein>
<reference evidence="6 7" key="1">
    <citation type="submission" date="2020-08" db="EMBL/GenBank/DDBJ databases">
        <title>Genomic Encyclopedia of Type Strains, Phase IV (KMG-IV): sequencing the most valuable type-strain genomes for metagenomic binning, comparative biology and taxonomic classification.</title>
        <authorList>
            <person name="Goeker M."/>
        </authorList>
    </citation>
    <scope>NUCLEOTIDE SEQUENCE [LARGE SCALE GENOMIC DNA]</scope>
    <source>
        <strain evidence="6 7">DSM 21793</strain>
    </source>
</reference>
<feature type="transmembrane region" description="Helical" evidence="4">
    <location>
        <begin position="46"/>
        <end position="69"/>
    </location>
</feature>
<gene>
    <name evidence="6" type="ORF">GGQ61_000478</name>
</gene>
<dbReference type="RefSeq" id="WP_183769773.1">
    <property type="nucleotide sequence ID" value="NZ_JACIDK010000001.1"/>
</dbReference>
<feature type="transmembrane region" description="Helical" evidence="4">
    <location>
        <begin position="81"/>
        <end position="100"/>
    </location>
</feature>
<evidence type="ECO:0000259" key="5">
    <source>
        <dbReference type="PROSITE" id="PS50850"/>
    </source>
</evidence>
<feature type="transmembrane region" description="Helical" evidence="4">
    <location>
        <begin position="12"/>
        <end position="34"/>
    </location>
</feature>
<feature type="transmembrane region" description="Helical" evidence="4">
    <location>
        <begin position="279"/>
        <end position="300"/>
    </location>
</feature>
<keyword evidence="2 4" id="KW-1133">Transmembrane helix</keyword>
<keyword evidence="7" id="KW-1185">Reference proteome</keyword>
<feature type="transmembrane region" description="Helical" evidence="4">
    <location>
        <begin position="216"/>
        <end position="236"/>
    </location>
</feature>
<organism evidence="6 7">
    <name type="scientific">Phenylobacterium haematophilum</name>
    <dbReference type="NCBI Taxonomy" id="98513"/>
    <lineage>
        <taxon>Bacteria</taxon>
        <taxon>Pseudomonadati</taxon>
        <taxon>Pseudomonadota</taxon>
        <taxon>Alphaproteobacteria</taxon>
        <taxon>Caulobacterales</taxon>
        <taxon>Caulobacteraceae</taxon>
        <taxon>Phenylobacterium</taxon>
    </lineage>
</organism>
<dbReference type="EMBL" id="JACIDK010000001">
    <property type="protein sequence ID" value="MBB3889781.1"/>
    <property type="molecule type" value="Genomic_DNA"/>
</dbReference>
<keyword evidence="3 4" id="KW-0472">Membrane</keyword>
<accession>A0A839ZWN3</accession>
<feature type="transmembrane region" description="Helical" evidence="4">
    <location>
        <begin position="106"/>
        <end position="132"/>
    </location>
</feature>
<comment type="caution">
    <text evidence="6">The sequence shown here is derived from an EMBL/GenBank/DDBJ whole genome shotgun (WGS) entry which is preliminary data.</text>
</comment>
<keyword evidence="1 4" id="KW-0812">Transmembrane</keyword>
<feature type="transmembrane region" description="Helical" evidence="4">
    <location>
        <begin position="144"/>
        <end position="163"/>
    </location>
</feature>
<sequence length="398" mass="41025">MSGEPTQNRPPKLLVTLVLGLGQIVAFASSYYLMGVLGDAIARDLRLAPTVLFALTSASLAVSPILSTAAGRWIDRRGGKVVLLASNVIFASALALLGWASDAIGLTLGMAILGLGMTIGMYGTPFAILVALYGEDARRPITGVAVLGGLGSAVGWPVTAWLAETWGWRGACLAWAAAHLLVCLPLVAVVTPRILSHARQATDQVAEPVVWDRRMVQLATIFACAWFVSSAMASHLPRMLASFGLPPGRAAAAAGLVGLAAVGVRLAEFTILRQVPILISTRLATLLHPLGASCLAALGAKAAPLMALGQGGGNGMITVAKGVLPLTLFGPANYGYRSALLSRPALVLQVAGPALYGVALAESATLALALSSGLCLVMFVMTFGLQTRPKPQQEHAAA</sequence>
<dbReference type="InterPro" id="IPR020846">
    <property type="entry name" value="MFS_dom"/>
</dbReference>
<dbReference type="PROSITE" id="PS50850">
    <property type="entry name" value="MFS"/>
    <property type="match status" value="1"/>
</dbReference>
<evidence type="ECO:0000256" key="1">
    <source>
        <dbReference type="ARBA" id="ARBA00022692"/>
    </source>
</evidence>
<dbReference type="GO" id="GO:0022857">
    <property type="term" value="F:transmembrane transporter activity"/>
    <property type="evidence" value="ECO:0007669"/>
    <property type="project" value="InterPro"/>
</dbReference>